<feature type="transmembrane region" description="Helical" evidence="9">
    <location>
        <begin position="39"/>
        <end position="59"/>
    </location>
</feature>
<feature type="transmembrane region" description="Helical" evidence="9">
    <location>
        <begin position="131"/>
        <end position="159"/>
    </location>
</feature>
<keyword evidence="5" id="KW-0598">Phosphotransferase system</keyword>
<evidence type="ECO:0000259" key="10">
    <source>
        <dbReference type="PROSITE" id="PS51104"/>
    </source>
</evidence>
<sequence>MAILDYIVSLGASVMMPIIITLFGLLLGAKFSKAIRSGLTVGIGFIGLNLVIGLLMNNLGPASQKMVERLGLSLTVIDVGWPAAAAISFASVVGAIMIPIGLGINILMLITKQTRTVNIDIWNFWHFAFTGALVAAATNSIAWGVFASAINMVIVMYLADWTAPGVEEYNGLPGVSLPHGFSAAYVPIALVINKLIDMIPGIKNIKADPETLQKRFGIFEEPMIIGSILGLAIGAFAGYDFKAILNLGVTMGAVLILIPKMAAMLMEGLLPISDAAQEFIEKRFKNAGKVYIGLDSAVAIGHPACMSASLVLVPVTILLAAVIPGNKVLPFADLAVLPFMLCMVIPVTKGNVFRTFIIGFLMVASGLLIATNMAPLHTQLAINANFQMPEGATQIASICDGANPLTWVLLQISKFKMIGAAILCAIVVGMAFLNQKIRKAQDVKAEN</sequence>
<feature type="transmembrane region" description="Helical" evidence="9">
    <location>
        <begin position="179"/>
        <end position="196"/>
    </location>
</feature>
<dbReference type="InterPro" id="IPR013014">
    <property type="entry name" value="PTS_EIIC_2"/>
</dbReference>
<feature type="transmembrane region" description="Helical" evidence="9">
    <location>
        <begin position="290"/>
        <end position="323"/>
    </location>
</feature>
<keyword evidence="2" id="KW-0813">Transport</keyword>
<dbReference type="KEGG" id="gfe:Gferi_25655"/>
<feature type="transmembrane region" description="Helical" evidence="9">
    <location>
        <begin position="243"/>
        <end position="270"/>
    </location>
</feature>
<feature type="domain" description="PTS EIIC type-2" evidence="10">
    <location>
        <begin position="4"/>
        <end position="435"/>
    </location>
</feature>
<evidence type="ECO:0000256" key="2">
    <source>
        <dbReference type="ARBA" id="ARBA00022448"/>
    </source>
</evidence>
<feature type="transmembrane region" description="Helical" evidence="9">
    <location>
        <begin position="6"/>
        <end position="27"/>
    </location>
</feature>
<accession>A0A1D8GP17</accession>
<gene>
    <name evidence="11" type="ORF">Gferi_25655</name>
</gene>
<evidence type="ECO:0000313" key="11">
    <source>
        <dbReference type="EMBL" id="AOT72642.1"/>
    </source>
</evidence>
<keyword evidence="4" id="KW-0762">Sugar transport</keyword>
<dbReference type="InterPro" id="IPR013853">
    <property type="entry name" value="EIIC-GAT"/>
</dbReference>
<evidence type="ECO:0000256" key="8">
    <source>
        <dbReference type="ARBA" id="ARBA00023136"/>
    </source>
</evidence>
<dbReference type="GO" id="GO:0005886">
    <property type="term" value="C:plasma membrane"/>
    <property type="evidence" value="ECO:0007669"/>
    <property type="project" value="UniProtKB-SubCell"/>
</dbReference>
<feature type="transmembrane region" description="Helical" evidence="9">
    <location>
        <begin position="216"/>
        <end position="237"/>
    </location>
</feature>
<keyword evidence="6 9" id="KW-0812">Transmembrane</keyword>
<dbReference type="InterPro" id="IPR004703">
    <property type="entry name" value="PTS_sugar-sp_permease"/>
</dbReference>
<evidence type="ECO:0000256" key="5">
    <source>
        <dbReference type="ARBA" id="ARBA00022683"/>
    </source>
</evidence>
<dbReference type="RefSeq" id="WP_069980951.1">
    <property type="nucleotide sequence ID" value="NZ_CP017269.1"/>
</dbReference>
<organism evidence="11 12">
    <name type="scientific">Geosporobacter ferrireducens</name>
    <dbReference type="NCBI Taxonomy" id="1424294"/>
    <lineage>
        <taxon>Bacteria</taxon>
        <taxon>Bacillati</taxon>
        <taxon>Bacillota</taxon>
        <taxon>Clostridia</taxon>
        <taxon>Peptostreptococcales</taxon>
        <taxon>Thermotaleaceae</taxon>
        <taxon>Geosporobacter</taxon>
    </lineage>
</organism>
<comment type="subcellular location">
    <subcellularLocation>
        <location evidence="1">Cell membrane</location>
        <topology evidence="1">Multi-pass membrane protein</topology>
    </subcellularLocation>
</comment>
<keyword evidence="8 9" id="KW-0472">Membrane</keyword>
<evidence type="ECO:0000256" key="4">
    <source>
        <dbReference type="ARBA" id="ARBA00022597"/>
    </source>
</evidence>
<dbReference type="Pfam" id="PF03611">
    <property type="entry name" value="EIIC-GAT"/>
    <property type="match status" value="1"/>
</dbReference>
<dbReference type="AlphaFoldDB" id="A0A1D8GP17"/>
<evidence type="ECO:0000256" key="7">
    <source>
        <dbReference type="ARBA" id="ARBA00022989"/>
    </source>
</evidence>
<evidence type="ECO:0000256" key="6">
    <source>
        <dbReference type="ARBA" id="ARBA00022692"/>
    </source>
</evidence>
<evidence type="ECO:0000256" key="1">
    <source>
        <dbReference type="ARBA" id="ARBA00004651"/>
    </source>
</evidence>
<feature type="transmembrane region" description="Helical" evidence="9">
    <location>
        <begin position="79"/>
        <end position="110"/>
    </location>
</feature>
<proteinExistence type="predicted"/>
<dbReference type="GO" id="GO:0009401">
    <property type="term" value="P:phosphoenolpyruvate-dependent sugar phosphotransferase system"/>
    <property type="evidence" value="ECO:0007669"/>
    <property type="project" value="UniProtKB-KW"/>
</dbReference>
<dbReference type="EMBL" id="CP017269">
    <property type="protein sequence ID" value="AOT72642.1"/>
    <property type="molecule type" value="Genomic_DNA"/>
</dbReference>
<name>A0A1D8GP17_9FIRM</name>
<evidence type="ECO:0000256" key="9">
    <source>
        <dbReference type="SAM" id="Phobius"/>
    </source>
</evidence>
<keyword evidence="12" id="KW-1185">Reference proteome</keyword>
<evidence type="ECO:0000256" key="3">
    <source>
        <dbReference type="ARBA" id="ARBA00022475"/>
    </source>
</evidence>
<dbReference type="PIRSF" id="PIRSF006304">
    <property type="entry name" value="GatC"/>
    <property type="match status" value="1"/>
</dbReference>
<protein>
    <submittedName>
        <fullName evidence="11">PTS galactitol transporter subunit IIC</fullName>
    </submittedName>
</protein>
<dbReference type="PANTHER" id="PTHR37324:SF2">
    <property type="entry name" value="PTS SYSTEM GALACTITOL-SPECIFIC EIIC COMPONENT"/>
    <property type="match status" value="1"/>
</dbReference>
<dbReference type="GO" id="GO:0015577">
    <property type="term" value="F:galactitol transmembrane transporter activity"/>
    <property type="evidence" value="ECO:0007669"/>
    <property type="project" value="InterPro"/>
</dbReference>
<dbReference type="OrthoDB" id="9787936at2"/>
<dbReference type="PROSITE" id="PS51104">
    <property type="entry name" value="PTS_EIIC_TYPE_2"/>
    <property type="match status" value="1"/>
</dbReference>
<dbReference type="Proteomes" id="UP000095743">
    <property type="component" value="Chromosome"/>
</dbReference>
<dbReference type="PANTHER" id="PTHR37324">
    <property type="entry name" value="PTS SYSTEM GALACTITOL-SPECIFIC EIIC COMPONENT"/>
    <property type="match status" value="1"/>
</dbReference>
<feature type="transmembrane region" description="Helical" evidence="9">
    <location>
        <begin position="355"/>
        <end position="374"/>
    </location>
</feature>
<keyword evidence="3" id="KW-1003">Cell membrane</keyword>
<dbReference type="STRING" id="1424294.Gferi_25655"/>
<keyword evidence="7 9" id="KW-1133">Transmembrane helix</keyword>
<reference evidence="11 12" key="1">
    <citation type="submission" date="2016-09" db="EMBL/GenBank/DDBJ databases">
        <title>Genomic analysis reveals versatility of anaerobic energy metabolism of Geosporobacter ferrireducens IRF9 of phylum Firmicutes.</title>
        <authorList>
            <person name="Kim S.-J."/>
        </authorList>
    </citation>
    <scope>NUCLEOTIDE SEQUENCE [LARGE SCALE GENOMIC DNA]</scope>
    <source>
        <strain evidence="11 12">IRF9</strain>
    </source>
</reference>
<evidence type="ECO:0000313" key="12">
    <source>
        <dbReference type="Proteomes" id="UP000095743"/>
    </source>
</evidence>
<feature type="transmembrane region" description="Helical" evidence="9">
    <location>
        <begin position="415"/>
        <end position="434"/>
    </location>
</feature>
<feature type="transmembrane region" description="Helical" evidence="9">
    <location>
        <begin position="329"/>
        <end position="348"/>
    </location>
</feature>